<dbReference type="NCBIfam" id="TIGR02454">
    <property type="entry name" value="ECF_T_CbiQ"/>
    <property type="match status" value="1"/>
</dbReference>
<keyword evidence="3 6" id="KW-0812">Transmembrane</keyword>
<comment type="subcellular location">
    <subcellularLocation>
        <location evidence="1">Cell membrane</location>
        <topology evidence="1">Multi-pass membrane protein</topology>
    </subcellularLocation>
</comment>
<dbReference type="EMBL" id="PFNG01000223">
    <property type="protein sequence ID" value="PIZ35878.1"/>
    <property type="molecule type" value="Genomic_DNA"/>
</dbReference>
<feature type="non-terminal residue" evidence="7">
    <location>
        <position position="1"/>
    </location>
</feature>
<dbReference type="InterPro" id="IPR051611">
    <property type="entry name" value="ECF_transporter_component"/>
</dbReference>
<dbReference type="PANTHER" id="PTHR34857">
    <property type="entry name" value="SLL0384 PROTEIN"/>
    <property type="match status" value="1"/>
</dbReference>
<evidence type="ECO:0000256" key="6">
    <source>
        <dbReference type="SAM" id="Phobius"/>
    </source>
</evidence>
<comment type="caution">
    <text evidence="7">The sequence shown here is derived from an EMBL/GenBank/DDBJ whole genome shotgun (WGS) entry which is preliminary data.</text>
</comment>
<feature type="transmembrane region" description="Helical" evidence="6">
    <location>
        <begin position="45"/>
        <end position="65"/>
    </location>
</feature>
<dbReference type="PANTHER" id="PTHR34857:SF2">
    <property type="entry name" value="SLL0384 PROTEIN"/>
    <property type="match status" value="1"/>
</dbReference>
<sequence length="233" mass="26107">VVSFILLLLAASLAHNISVIVSIYCLTLVLAYFSRIPLGFFIGRVWLFIPLYTGIVVFPAIFSFITPGKPILALGSVAITEQGVTSAITLITRVGASVSIAVLLVLTTRWEKLMRALHVLYIPQTFILVLEMTYRYIFFFLKILSDMHLARKSRTIQTLSGSENRRWITSRMGVLFKKSQLFSEQVYLAMLSRGYTGDPKAVKPGRARHVDYAWLFASAGILALVILLNYRLG</sequence>
<dbReference type="InterPro" id="IPR012809">
    <property type="entry name" value="ECF_CbiQ"/>
</dbReference>
<reference evidence="8" key="1">
    <citation type="submission" date="2017-09" db="EMBL/GenBank/DDBJ databases">
        <title>Depth-based differentiation of microbial function through sediment-hosted aquifers and enrichment of novel symbionts in the deep terrestrial subsurface.</title>
        <authorList>
            <person name="Probst A.J."/>
            <person name="Ladd B."/>
            <person name="Jarett J.K."/>
            <person name="Geller-Mcgrath D.E."/>
            <person name="Sieber C.M.K."/>
            <person name="Emerson J.B."/>
            <person name="Anantharaman K."/>
            <person name="Thomas B.C."/>
            <person name="Malmstrom R."/>
            <person name="Stieglmeier M."/>
            <person name="Klingl A."/>
            <person name="Woyke T."/>
            <person name="Ryan C.M."/>
            <person name="Banfield J.F."/>
        </authorList>
    </citation>
    <scope>NUCLEOTIDE SEQUENCE [LARGE SCALE GENOMIC DNA]</scope>
</reference>
<dbReference type="RefSeq" id="WP_286977368.1">
    <property type="nucleotide sequence ID" value="NZ_PFNG01000223.1"/>
</dbReference>
<dbReference type="CDD" id="cd16914">
    <property type="entry name" value="EcfT"/>
    <property type="match status" value="1"/>
</dbReference>
<evidence type="ECO:0000256" key="4">
    <source>
        <dbReference type="ARBA" id="ARBA00022989"/>
    </source>
</evidence>
<keyword evidence="4 6" id="KW-1133">Transmembrane helix</keyword>
<evidence type="ECO:0000256" key="2">
    <source>
        <dbReference type="ARBA" id="ARBA00022475"/>
    </source>
</evidence>
<evidence type="ECO:0000256" key="3">
    <source>
        <dbReference type="ARBA" id="ARBA00022692"/>
    </source>
</evidence>
<organism evidence="7 8">
    <name type="scientific">Candidatus Aquicultor secundus</name>
    <dbReference type="NCBI Taxonomy" id="1973895"/>
    <lineage>
        <taxon>Bacteria</taxon>
        <taxon>Bacillati</taxon>
        <taxon>Actinomycetota</taxon>
        <taxon>Candidatus Aquicultoria</taxon>
        <taxon>Candidatus Aquicultorales</taxon>
        <taxon>Candidatus Aquicultoraceae</taxon>
        <taxon>Candidatus Aquicultor</taxon>
    </lineage>
</organism>
<gene>
    <name evidence="7" type="primary">cbiQ</name>
    <name evidence="7" type="ORF">COY37_09525</name>
</gene>
<evidence type="ECO:0000256" key="5">
    <source>
        <dbReference type="ARBA" id="ARBA00023136"/>
    </source>
</evidence>
<feature type="transmembrane region" description="Helical" evidence="6">
    <location>
        <begin position="212"/>
        <end position="230"/>
    </location>
</feature>
<proteinExistence type="predicted"/>
<evidence type="ECO:0000256" key="1">
    <source>
        <dbReference type="ARBA" id="ARBA00004651"/>
    </source>
</evidence>
<evidence type="ECO:0000313" key="8">
    <source>
        <dbReference type="Proteomes" id="UP000230956"/>
    </source>
</evidence>
<feature type="transmembrane region" description="Helical" evidence="6">
    <location>
        <begin position="6"/>
        <end position="33"/>
    </location>
</feature>
<dbReference type="GO" id="GO:0043190">
    <property type="term" value="C:ATP-binding cassette (ABC) transporter complex"/>
    <property type="evidence" value="ECO:0007669"/>
    <property type="project" value="InterPro"/>
</dbReference>
<dbReference type="AlphaFoldDB" id="A0A2M7T5X1"/>
<keyword evidence="2" id="KW-1003">Cell membrane</keyword>
<dbReference type="GO" id="GO:0006824">
    <property type="term" value="P:cobalt ion transport"/>
    <property type="evidence" value="ECO:0007669"/>
    <property type="project" value="InterPro"/>
</dbReference>
<accession>A0A2M7T5X1</accession>
<evidence type="ECO:0000313" key="7">
    <source>
        <dbReference type="EMBL" id="PIZ35878.1"/>
    </source>
</evidence>
<name>A0A2M7T5X1_9ACTN</name>
<protein>
    <submittedName>
        <fullName evidence="7">Cobalt ECF transporter T component CbiQ</fullName>
    </submittedName>
</protein>
<feature type="transmembrane region" description="Helical" evidence="6">
    <location>
        <begin position="85"/>
        <end position="107"/>
    </location>
</feature>
<dbReference type="Proteomes" id="UP000230956">
    <property type="component" value="Unassembled WGS sequence"/>
</dbReference>
<keyword evidence="5 6" id="KW-0472">Membrane</keyword>
<feature type="transmembrane region" description="Helical" evidence="6">
    <location>
        <begin position="119"/>
        <end position="141"/>
    </location>
</feature>
<dbReference type="InterPro" id="IPR003339">
    <property type="entry name" value="ABC/ECF_trnsptr_transmembrane"/>
</dbReference>
<dbReference type="Pfam" id="PF02361">
    <property type="entry name" value="CbiQ"/>
    <property type="match status" value="1"/>
</dbReference>